<dbReference type="FunFam" id="1.20.5.930:FF:000004">
    <property type="entry name" value="Integrin subunit alpha M"/>
    <property type="match status" value="1"/>
</dbReference>
<keyword evidence="11 16" id="KW-0472">Membrane</keyword>
<dbReference type="PROSITE" id="PS50234">
    <property type="entry name" value="VWFA"/>
    <property type="match status" value="1"/>
</dbReference>
<dbReference type="Gene3D" id="2.60.40.1510">
    <property type="entry name" value="ntegrin, alpha v. Chain A, domain 3"/>
    <property type="match status" value="1"/>
</dbReference>
<evidence type="ECO:0000256" key="10">
    <source>
        <dbReference type="ARBA" id="ARBA00023037"/>
    </source>
</evidence>
<dbReference type="InterPro" id="IPR018184">
    <property type="entry name" value="Integrin_alpha_C_CS"/>
</dbReference>
<evidence type="ECO:0000256" key="5">
    <source>
        <dbReference type="ARBA" id="ARBA00022729"/>
    </source>
</evidence>
<dbReference type="GO" id="GO:0030971">
    <property type="term" value="F:receptor tyrosine kinase binding"/>
    <property type="evidence" value="ECO:0007669"/>
    <property type="project" value="Ensembl"/>
</dbReference>
<dbReference type="STRING" id="29139.ENSVURP00010012514"/>
<evidence type="ECO:0000256" key="8">
    <source>
        <dbReference type="ARBA" id="ARBA00022889"/>
    </source>
</evidence>
<keyword evidence="10 16" id="KW-0401">Integrin</keyword>
<dbReference type="PANTHER" id="PTHR23220:SF118">
    <property type="entry name" value="INTEGRIN ALPHA-X"/>
    <property type="match status" value="1"/>
</dbReference>
<evidence type="ECO:0000256" key="13">
    <source>
        <dbReference type="ARBA" id="ARBA00023170"/>
    </source>
</evidence>
<dbReference type="FunFam" id="2.60.40.1460:FF:000001">
    <property type="entry name" value="Integrin, alpha V"/>
    <property type="match status" value="1"/>
</dbReference>
<dbReference type="AlphaFoldDB" id="A0A4X2KKB4"/>
<evidence type="ECO:0000313" key="18">
    <source>
        <dbReference type="Ensembl" id="ENSVURP00010012514.1"/>
    </source>
</evidence>
<dbReference type="PROSITE" id="PS00242">
    <property type="entry name" value="INTEGRIN_ALPHA"/>
    <property type="match status" value="1"/>
</dbReference>
<keyword evidence="12" id="KW-1015">Disulfide bond</keyword>
<dbReference type="GO" id="GO:0045766">
    <property type="term" value="P:positive regulation of angiogenesis"/>
    <property type="evidence" value="ECO:0007669"/>
    <property type="project" value="Ensembl"/>
</dbReference>
<feature type="repeat" description="FG-GAP" evidence="15">
    <location>
        <begin position="19"/>
        <end position="76"/>
    </location>
</feature>
<organism evidence="18 19">
    <name type="scientific">Vombatus ursinus</name>
    <name type="common">Common wombat</name>
    <dbReference type="NCBI Taxonomy" id="29139"/>
    <lineage>
        <taxon>Eukaryota</taxon>
        <taxon>Metazoa</taxon>
        <taxon>Chordata</taxon>
        <taxon>Craniata</taxon>
        <taxon>Vertebrata</taxon>
        <taxon>Euteleostomi</taxon>
        <taxon>Mammalia</taxon>
        <taxon>Metatheria</taxon>
        <taxon>Diprotodontia</taxon>
        <taxon>Vombatidae</taxon>
        <taxon>Vombatus</taxon>
    </lineage>
</organism>
<dbReference type="GO" id="GO:0046872">
    <property type="term" value="F:metal ion binding"/>
    <property type="evidence" value="ECO:0007669"/>
    <property type="project" value="UniProtKB-KW"/>
</dbReference>
<dbReference type="Gene3D" id="2.130.10.130">
    <property type="entry name" value="Integrin alpha, N-terminal"/>
    <property type="match status" value="1"/>
</dbReference>
<dbReference type="SUPFAM" id="SSF69179">
    <property type="entry name" value="Integrin domains"/>
    <property type="match status" value="3"/>
</dbReference>
<evidence type="ECO:0000256" key="16">
    <source>
        <dbReference type="RuleBase" id="RU003762"/>
    </source>
</evidence>
<dbReference type="GO" id="GO:0010628">
    <property type="term" value="P:positive regulation of gene expression"/>
    <property type="evidence" value="ECO:0007669"/>
    <property type="project" value="Ensembl"/>
</dbReference>
<dbReference type="GO" id="GO:1905956">
    <property type="term" value="P:positive regulation of endothelial tube morphogenesis"/>
    <property type="evidence" value="ECO:0007669"/>
    <property type="project" value="Ensembl"/>
</dbReference>
<dbReference type="InterPro" id="IPR048633">
    <property type="entry name" value="ITGAX-like_Ig_3"/>
</dbReference>
<dbReference type="Pfam" id="PF21520">
    <property type="entry name" value="ITGAX-like_Ig_3"/>
    <property type="match status" value="1"/>
</dbReference>
<evidence type="ECO:0000313" key="19">
    <source>
        <dbReference type="Proteomes" id="UP000314987"/>
    </source>
</evidence>
<sequence length="1159" mass="128034">MDSAAVVLLMALASSHGFNLDTDHPTIFQSDGAEFGRTVVLYEGSRLVVGAPLERTSPNQTGQLYNCEYGIGSCEAIPMQIPLEAVNMSLGLSLTAGRNPSQILACGPTVHQACGVNTYMKGFCFVLGSNLQQRQKFPPALQQCPKQGNDIAFLIDGSGSISDSDFKKMKNFVKAVMSQFDKPATQFSLMQFASSFWKHFTFDTFMKSHNPRKLVDSISQLTGVTKTATAIGKVVKELFQKSSGAREDTTKILIVITDGEKYGDLLEYKDVIPMADEAGIIRYAIGVGKAFDDWKSKQELDEIASKPSKDHVFWVDNFEALSSIQNQLKEKIFAIEGTKSMDTISFQQEMSQEGFSAAFTSEGPVLGAVGTFDWSGGAFLYSLTGSAIFIKTSNIDKNMNDAYLGYSTEAFTWNGAQSLVLGAPRYQHVGKVVIFVNTYRTWVQKAEVKGTQIGSYFGATLCPVDLNRDSNTDLILIGAPHYYEQNQGGQVSVCSLPWQNAKWQCNSILKRQQGHPFGRFGAALAVLGDINGDKLTDVAVGAPGEEENHGAIYLFHGAVESSINPSYTQRISGSLLSPTLQYFGQSLSGGQDITQDGLMDVAVGAQGQVLLFRTQPVLKVKASIQFRPVELARSVFECQAQEATNRKAGSATICLTISKSIPDRLNNVQSSVSYDLALDPGRLSPRAVFEETKSRILKRLEILGLGNRCETVNLLLPECVEDSVTPIILRLNFTLVGQPIPSSGKLRPVLAMGSQNHFTAALPFEKNCGDDHICKDDLSVTFSFSRLQTLVVGYFLELEIEVTVRNEGEDSYRTMVTFTYPLGLSYRRVSVAQNSKHQQHSLHLACDTPAVSEVENLRSSSCSINHPIFRMGSKVTFIMTFDVSPTANLGDQVLFKATVSSENNTPMTSKNVFQLKLPVKYAIYTVINSIEDSTKYLNFSVWEEKQANMTEHGYRINNLGQRALPVHIDFWVPVELNKESVWNLTEVTYPQDSSIQCAIERKEPSHSDFLTHIQKSPVLNCSIAVCLRIGCDIATFKIQEELDFIIKGNFSFGWVSQTLQKKLLFMSSAKISFDELKYSQLPGQEAFLRTQIETVVEQYEIHNPIPLILGSTVGGLLLLALITIGLYKLGFFKRQYKDMMEDKAREAELKNEDSQAPSS</sequence>
<dbReference type="GO" id="GO:0009897">
    <property type="term" value="C:external side of plasma membrane"/>
    <property type="evidence" value="ECO:0007669"/>
    <property type="project" value="Ensembl"/>
</dbReference>
<dbReference type="InterPro" id="IPR000413">
    <property type="entry name" value="Integrin_alpha"/>
</dbReference>
<keyword evidence="6" id="KW-0677">Repeat</keyword>
<dbReference type="InterPro" id="IPR013519">
    <property type="entry name" value="Int_alpha_beta-p"/>
</dbReference>
<evidence type="ECO:0000256" key="4">
    <source>
        <dbReference type="ARBA" id="ARBA00022723"/>
    </source>
</evidence>
<dbReference type="Pfam" id="PF01839">
    <property type="entry name" value="FG-GAP"/>
    <property type="match status" value="2"/>
</dbReference>
<dbReference type="FunFam" id="3.40.50.410:FF:000012">
    <property type="entry name" value="Integrin, alpha 10"/>
    <property type="match status" value="1"/>
</dbReference>
<keyword evidence="8 16" id="KW-0130">Cell adhesion</keyword>
<keyword evidence="3 16" id="KW-0812">Transmembrane</keyword>
<dbReference type="PROSITE" id="PS51470">
    <property type="entry name" value="FG_GAP"/>
    <property type="match status" value="4"/>
</dbReference>
<comment type="similarity">
    <text evidence="2 16">Belongs to the integrin alpha chain family.</text>
</comment>
<dbReference type="Gene3D" id="1.20.5.930">
    <property type="entry name" value="Bicelle-embedded integrin alpha(iib) transmembrane segment"/>
    <property type="match status" value="1"/>
</dbReference>
<dbReference type="OMA" id="EITGDRW"/>
<dbReference type="SMART" id="SM00191">
    <property type="entry name" value="Int_alpha"/>
    <property type="match status" value="5"/>
</dbReference>
<dbReference type="InterPro" id="IPR013517">
    <property type="entry name" value="FG-GAP"/>
</dbReference>
<dbReference type="PRINTS" id="PR00453">
    <property type="entry name" value="VWFADOMAIN"/>
</dbReference>
<accession>A0A4X2KKB4</accession>
<dbReference type="GO" id="GO:0034689">
    <property type="term" value="C:integrin alphaX-beta2 complex"/>
    <property type="evidence" value="ECO:0007669"/>
    <property type="project" value="Ensembl"/>
</dbReference>
<dbReference type="Pfam" id="PF20805">
    <property type="entry name" value="Integrin_A_Ig_2"/>
    <property type="match status" value="1"/>
</dbReference>
<dbReference type="GeneTree" id="ENSGT00940000154838"/>
<dbReference type="GO" id="GO:0005178">
    <property type="term" value="F:integrin binding"/>
    <property type="evidence" value="ECO:0007669"/>
    <property type="project" value="TreeGrafter"/>
</dbReference>
<keyword evidence="13 16" id="KW-0675">Receptor</keyword>
<reference evidence="19" key="1">
    <citation type="submission" date="2018-12" db="EMBL/GenBank/DDBJ databases">
        <authorList>
            <person name="Yazar S."/>
        </authorList>
    </citation>
    <scope>NUCLEOTIDE SEQUENCE [LARGE SCALE GENOMIC DNA]</scope>
</reference>
<dbReference type="Proteomes" id="UP000314987">
    <property type="component" value="Unassembled WGS sequence"/>
</dbReference>
<evidence type="ECO:0000256" key="1">
    <source>
        <dbReference type="ARBA" id="ARBA00004479"/>
    </source>
</evidence>
<evidence type="ECO:0000256" key="11">
    <source>
        <dbReference type="ARBA" id="ARBA00023136"/>
    </source>
</evidence>
<feature type="repeat" description="FG-GAP" evidence="15">
    <location>
        <begin position="569"/>
        <end position="629"/>
    </location>
</feature>
<evidence type="ECO:0000256" key="12">
    <source>
        <dbReference type="ARBA" id="ARBA00023157"/>
    </source>
</evidence>
<keyword evidence="4" id="KW-0479">Metal-binding</keyword>
<dbReference type="FunFam" id="2.130.10.130:FF:000005">
    <property type="entry name" value="Integrin alpha L"/>
    <property type="match status" value="1"/>
</dbReference>
<feature type="transmembrane region" description="Helical" evidence="16">
    <location>
        <begin position="1107"/>
        <end position="1130"/>
    </location>
</feature>
<protein>
    <submittedName>
        <fullName evidence="18">Integrin subunit alpha X</fullName>
    </submittedName>
</protein>
<dbReference type="SUPFAM" id="SSF69318">
    <property type="entry name" value="Integrin alpha N-terminal domain"/>
    <property type="match status" value="1"/>
</dbReference>
<dbReference type="GO" id="GO:0007160">
    <property type="term" value="P:cell-matrix adhesion"/>
    <property type="evidence" value="ECO:0007669"/>
    <property type="project" value="TreeGrafter"/>
</dbReference>
<proteinExistence type="inferred from homology"/>
<evidence type="ECO:0000256" key="3">
    <source>
        <dbReference type="ARBA" id="ARBA00022692"/>
    </source>
</evidence>
<keyword evidence="5 16" id="KW-0732">Signal</keyword>
<dbReference type="InterPro" id="IPR032695">
    <property type="entry name" value="Integrin_dom_sf"/>
</dbReference>
<reference evidence="18" key="3">
    <citation type="submission" date="2025-09" db="UniProtKB">
        <authorList>
            <consortium name="Ensembl"/>
        </authorList>
    </citation>
    <scope>IDENTIFICATION</scope>
</reference>
<evidence type="ECO:0000256" key="15">
    <source>
        <dbReference type="PROSITE-ProRule" id="PRU00803"/>
    </source>
</evidence>
<dbReference type="Ensembl" id="ENSVURT00010014247.1">
    <property type="protein sequence ID" value="ENSVURP00010012514.1"/>
    <property type="gene ID" value="ENSVURG00010009664.1"/>
</dbReference>
<reference evidence="18" key="2">
    <citation type="submission" date="2025-08" db="UniProtKB">
        <authorList>
            <consortium name="Ensembl"/>
        </authorList>
    </citation>
    <scope>IDENTIFICATION</scope>
</reference>
<dbReference type="SUPFAM" id="SSF53300">
    <property type="entry name" value="vWA-like"/>
    <property type="match status" value="1"/>
</dbReference>
<keyword evidence="14" id="KW-0325">Glycoprotein</keyword>
<evidence type="ECO:0000256" key="7">
    <source>
        <dbReference type="ARBA" id="ARBA00022837"/>
    </source>
</evidence>
<dbReference type="GO" id="GO:0007229">
    <property type="term" value="P:integrin-mediated signaling pathway"/>
    <property type="evidence" value="ECO:0007669"/>
    <property type="project" value="UniProtKB-KW"/>
</dbReference>
<feature type="signal peptide" evidence="16">
    <location>
        <begin position="1"/>
        <end position="17"/>
    </location>
</feature>
<feature type="chain" id="PRO_5021509754" evidence="16">
    <location>
        <begin position="18"/>
        <end position="1159"/>
    </location>
</feature>
<dbReference type="GO" id="GO:0051607">
    <property type="term" value="P:defense response to virus"/>
    <property type="evidence" value="ECO:0007669"/>
    <property type="project" value="Ensembl"/>
</dbReference>
<dbReference type="InterPro" id="IPR036465">
    <property type="entry name" value="vWFA_dom_sf"/>
</dbReference>
<dbReference type="GO" id="GO:0034113">
    <property type="term" value="P:heterotypic cell-cell adhesion"/>
    <property type="evidence" value="ECO:0007669"/>
    <property type="project" value="Ensembl"/>
</dbReference>
<dbReference type="SMART" id="SM00327">
    <property type="entry name" value="VWA"/>
    <property type="match status" value="1"/>
</dbReference>
<dbReference type="InterPro" id="IPR013649">
    <property type="entry name" value="Integrin_alpha_Ig-like_1"/>
</dbReference>
<comment type="subcellular location">
    <subcellularLocation>
        <location evidence="1 16">Membrane</location>
        <topology evidence="1 16">Single-pass type I membrane protein</topology>
    </subcellularLocation>
</comment>
<dbReference type="GO" id="GO:0031643">
    <property type="term" value="P:positive regulation of myelination"/>
    <property type="evidence" value="ECO:0007669"/>
    <property type="project" value="Ensembl"/>
</dbReference>
<gene>
    <name evidence="18" type="primary">ITGAX</name>
</gene>
<name>A0A4X2KKB4_VOMUR</name>
<keyword evidence="19" id="KW-1185">Reference proteome</keyword>
<evidence type="ECO:0000256" key="9">
    <source>
        <dbReference type="ARBA" id="ARBA00022989"/>
    </source>
</evidence>
<feature type="repeat" description="FG-GAP" evidence="15">
    <location>
        <begin position="443"/>
        <end position="503"/>
    </location>
</feature>
<dbReference type="InterPro" id="IPR002035">
    <property type="entry name" value="VWF_A"/>
</dbReference>
<evidence type="ECO:0000256" key="14">
    <source>
        <dbReference type="ARBA" id="ARBA00023180"/>
    </source>
</evidence>
<dbReference type="Pfam" id="PF08441">
    <property type="entry name" value="Integrin_A_Ig_1"/>
    <property type="match status" value="1"/>
</dbReference>
<dbReference type="InterPro" id="IPR028994">
    <property type="entry name" value="Integrin_alpha_N"/>
</dbReference>
<dbReference type="OrthoDB" id="5317514at2759"/>
<dbReference type="GO" id="GO:0008284">
    <property type="term" value="P:positive regulation of cell population proliferation"/>
    <property type="evidence" value="ECO:0007669"/>
    <property type="project" value="Ensembl"/>
</dbReference>
<keyword evidence="9 16" id="KW-1133">Transmembrane helix</keyword>
<dbReference type="Gene3D" id="2.60.40.1530">
    <property type="entry name" value="ntegrin, alpha v. Chain A, domain 4"/>
    <property type="match status" value="1"/>
</dbReference>
<dbReference type="InterPro" id="IPR048285">
    <property type="entry name" value="Integrin_alpha_Ig-like_2"/>
</dbReference>
<dbReference type="GO" id="GO:0033627">
    <property type="term" value="P:cell adhesion mediated by integrin"/>
    <property type="evidence" value="ECO:0007669"/>
    <property type="project" value="TreeGrafter"/>
</dbReference>
<evidence type="ECO:0000259" key="17">
    <source>
        <dbReference type="PROSITE" id="PS50234"/>
    </source>
</evidence>
<keyword evidence="7" id="KW-0106">Calcium</keyword>
<dbReference type="Gene3D" id="2.60.40.1460">
    <property type="entry name" value="Integrin domains. Chain A, domain 2"/>
    <property type="match status" value="1"/>
</dbReference>
<feature type="domain" description="VWFA" evidence="17">
    <location>
        <begin position="150"/>
        <end position="328"/>
    </location>
</feature>
<evidence type="ECO:0000256" key="6">
    <source>
        <dbReference type="ARBA" id="ARBA00022737"/>
    </source>
</evidence>
<dbReference type="Pfam" id="PF00092">
    <property type="entry name" value="VWA"/>
    <property type="match status" value="1"/>
</dbReference>
<dbReference type="PRINTS" id="PR01185">
    <property type="entry name" value="INTEGRINA"/>
</dbReference>
<evidence type="ECO:0000256" key="2">
    <source>
        <dbReference type="ARBA" id="ARBA00008054"/>
    </source>
</evidence>
<dbReference type="PANTHER" id="PTHR23220">
    <property type="entry name" value="INTEGRIN ALPHA"/>
    <property type="match status" value="1"/>
</dbReference>
<dbReference type="GO" id="GO:0030335">
    <property type="term" value="P:positive regulation of cell migration"/>
    <property type="evidence" value="ECO:0007669"/>
    <property type="project" value="Ensembl"/>
</dbReference>
<feature type="repeat" description="FG-GAP" evidence="15">
    <location>
        <begin position="506"/>
        <end position="564"/>
    </location>
</feature>
<dbReference type="Pfam" id="PF00357">
    <property type="entry name" value="Integrin_alpha"/>
    <property type="match status" value="1"/>
</dbReference>
<dbReference type="Gene3D" id="3.40.50.410">
    <property type="entry name" value="von Willebrand factor, type A domain"/>
    <property type="match status" value="1"/>
</dbReference>